<feature type="domain" description="IclR-ED" evidence="5">
    <location>
        <begin position="80"/>
        <end position="261"/>
    </location>
</feature>
<gene>
    <name evidence="6" type="ORF">SAMN04489720_2532</name>
</gene>
<protein>
    <submittedName>
        <fullName evidence="6">DNA-binding transcriptional regulator, IclR family</fullName>
    </submittedName>
</protein>
<dbReference type="EMBL" id="LT629695">
    <property type="protein sequence ID" value="SDH83118.1"/>
    <property type="molecule type" value="Genomic_DNA"/>
</dbReference>
<feature type="domain" description="HTH iclR-type" evidence="4">
    <location>
        <begin position="19"/>
        <end position="79"/>
    </location>
</feature>
<dbReference type="SMART" id="SM00346">
    <property type="entry name" value="HTH_ICLR"/>
    <property type="match status" value="1"/>
</dbReference>
<dbReference type="InterPro" id="IPR005471">
    <property type="entry name" value="Tscrpt_reg_IclR_N"/>
</dbReference>
<dbReference type="PROSITE" id="PS51077">
    <property type="entry name" value="HTH_ICLR"/>
    <property type="match status" value="1"/>
</dbReference>
<dbReference type="Proteomes" id="UP000198822">
    <property type="component" value="Chromosome I"/>
</dbReference>
<dbReference type="AlphaFoldDB" id="A0A1G8FLX4"/>
<evidence type="ECO:0000256" key="2">
    <source>
        <dbReference type="ARBA" id="ARBA00023125"/>
    </source>
</evidence>
<evidence type="ECO:0000259" key="5">
    <source>
        <dbReference type="PROSITE" id="PS51078"/>
    </source>
</evidence>
<dbReference type="Gene3D" id="3.30.450.40">
    <property type="match status" value="1"/>
</dbReference>
<proteinExistence type="predicted"/>
<keyword evidence="1" id="KW-0805">Transcription regulation</keyword>
<dbReference type="GO" id="GO:0003677">
    <property type="term" value="F:DNA binding"/>
    <property type="evidence" value="ECO:0007669"/>
    <property type="project" value="UniProtKB-KW"/>
</dbReference>
<keyword evidence="3" id="KW-0804">Transcription</keyword>
<dbReference type="InterPro" id="IPR036390">
    <property type="entry name" value="WH_DNA-bd_sf"/>
</dbReference>
<accession>A0A1G8FLX4</accession>
<name>A0A1G8FLX4_9MICO</name>
<dbReference type="InterPro" id="IPR014757">
    <property type="entry name" value="Tscrpt_reg_IclR_C"/>
</dbReference>
<keyword evidence="7" id="KW-1185">Reference proteome</keyword>
<dbReference type="Gene3D" id="1.10.10.10">
    <property type="entry name" value="Winged helix-like DNA-binding domain superfamily/Winged helix DNA-binding domain"/>
    <property type="match status" value="1"/>
</dbReference>
<dbReference type="PROSITE" id="PS51078">
    <property type="entry name" value="ICLR_ED"/>
    <property type="match status" value="1"/>
</dbReference>
<dbReference type="Pfam" id="PF09339">
    <property type="entry name" value="HTH_IclR"/>
    <property type="match status" value="1"/>
</dbReference>
<dbReference type="PANTHER" id="PTHR30136">
    <property type="entry name" value="HELIX-TURN-HELIX TRANSCRIPTIONAL REGULATOR, ICLR FAMILY"/>
    <property type="match status" value="1"/>
</dbReference>
<reference evidence="7" key="1">
    <citation type="submission" date="2016-10" db="EMBL/GenBank/DDBJ databases">
        <authorList>
            <person name="Varghese N."/>
            <person name="Submissions S."/>
        </authorList>
    </citation>
    <scope>NUCLEOTIDE SEQUENCE [LARGE SCALE GENOMIC DNA]</scope>
    <source>
        <strain evidence="7">DSM 22002</strain>
    </source>
</reference>
<dbReference type="InterPro" id="IPR029016">
    <property type="entry name" value="GAF-like_dom_sf"/>
</dbReference>
<dbReference type="SUPFAM" id="SSF55781">
    <property type="entry name" value="GAF domain-like"/>
    <property type="match status" value="1"/>
</dbReference>
<dbReference type="InterPro" id="IPR050707">
    <property type="entry name" value="HTH_MetabolicPath_Reg"/>
</dbReference>
<dbReference type="PANTHER" id="PTHR30136:SF24">
    <property type="entry name" value="HTH-TYPE TRANSCRIPTIONAL REPRESSOR ALLR"/>
    <property type="match status" value="1"/>
</dbReference>
<organism evidence="6 7">
    <name type="scientific">Agrococcus jejuensis</name>
    <dbReference type="NCBI Taxonomy" id="399736"/>
    <lineage>
        <taxon>Bacteria</taxon>
        <taxon>Bacillati</taxon>
        <taxon>Actinomycetota</taxon>
        <taxon>Actinomycetes</taxon>
        <taxon>Micrococcales</taxon>
        <taxon>Microbacteriaceae</taxon>
        <taxon>Agrococcus</taxon>
    </lineage>
</organism>
<evidence type="ECO:0000256" key="3">
    <source>
        <dbReference type="ARBA" id="ARBA00023163"/>
    </source>
</evidence>
<sequence length="261" mass="27749">MIARTDLRRGAIQATDTPAPAAFRAVQVLDVLSQSPEPMTLTATAVATGLPKSSVANLLVTLEATGMVRRRGSGWVVGYRAIEIGQSVLTHTDVVTEFRRRVRTLPTLAGETVLLAVRDGLQIVYVARHDGAQTVRLASDIGQRMPAVVTSLGKAMLAQLPDDELDALLATLGELPRPTRQSHATVAALRTDLVATRERGFAVDFEQNTIGISCVGVAVDDAAVPTAVSTTLLSQRMNPGLHARLVADLRDLAATLAVYAR</sequence>
<dbReference type="Pfam" id="PF01614">
    <property type="entry name" value="IclR_C"/>
    <property type="match status" value="1"/>
</dbReference>
<evidence type="ECO:0000313" key="6">
    <source>
        <dbReference type="EMBL" id="SDH83118.1"/>
    </source>
</evidence>
<evidence type="ECO:0000313" key="7">
    <source>
        <dbReference type="Proteomes" id="UP000198822"/>
    </source>
</evidence>
<evidence type="ECO:0000256" key="1">
    <source>
        <dbReference type="ARBA" id="ARBA00023015"/>
    </source>
</evidence>
<dbReference type="RefSeq" id="WP_172802327.1">
    <property type="nucleotide sequence ID" value="NZ_LT629695.1"/>
</dbReference>
<dbReference type="InterPro" id="IPR036388">
    <property type="entry name" value="WH-like_DNA-bd_sf"/>
</dbReference>
<evidence type="ECO:0000259" key="4">
    <source>
        <dbReference type="PROSITE" id="PS51077"/>
    </source>
</evidence>
<keyword evidence="2 6" id="KW-0238">DNA-binding</keyword>
<dbReference type="STRING" id="399736.SAMN04489720_2532"/>
<dbReference type="GO" id="GO:0003700">
    <property type="term" value="F:DNA-binding transcription factor activity"/>
    <property type="evidence" value="ECO:0007669"/>
    <property type="project" value="TreeGrafter"/>
</dbReference>
<dbReference type="GO" id="GO:0045892">
    <property type="term" value="P:negative regulation of DNA-templated transcription"/>
    <property type="evidence" value="ECO:0007669"/>
    <property type="project" value="TreeGrafter"/>
</dbReference>
<dbReference type="SUPFAM" id="SSF46785">
    <property type="entry name" value="Winged helix' DNA-binding domain"/>
    <property type="match status" value="1"/>
</dbReference>